<accession>A0A0T5Z1X0</accession>
<name>A0A0T5Z1X0_9GAMM</name>
<dbReference type="EMBL" id="LMXI01000649">
    <property type="protein sequence ID" value="KRT56860.1"/>
    <property type="molecule type" value="Genomic_DNA"/>
</dbReference>
<feature type="non-terminal residue" evidence="1">
    <location>
        <position position="70"/>
    </location>
</feature>
<proteinExistence type="predicted"/>
<evidence type="ECO:0000313" key="2">
    <source>
        <dbReference type="Proteomes" id="UP000051276"/>
    </source>
</evidence>
<sequence length="70" mass="8285">MQPNHRLTHHLLLILLGLMLLASLIHWGLRAQVQERVEQKLHDQSVTLLRQLNQQLQTDLKEIRSDLLYL</sequence>
<dbReference type="Proteomes" id="UP000051276">
    <property type="component" value="Unassembled WGS sequence"/>
</dbReference>
<comment type="caution">
    <text evidence="1">The sequence shown here is derived from an EMBL/GenBank/DDBJ whole genome shotgun (WGS) entry which is preliminary data.</text>
</comment>
<protein>
    <submittedName>
        <fullName evidence="1">Uncharacterized protein</fullName>
    </submittedName>
</protein>
<evidence type="ECO:0000313" key="1">
    <source>
        <dbReference type="EMBL" id="KRT56860.1"/>
    </source>
</evidence>
<gene>
    <name evidence="1" type="ORF">Ga0076813_10452</name>
</gene>
<reference evidence="1 2" key="1">
    <citation type="submission" date="2015-11" db="EMBL/GenBank/DDBJ databases">
        <title>The genome of Candidatus Endoriftia persephone in Ridgeia piscesae and population structure of the North Eastern Pacific vestimentiferan symbionts.</title>
        <authorList>
            <person name="Perez M."/>
            <person name="Juniper K.S."/>
        </authorList>
    </citation>
    <scope>NUCLEOTIDE SEQUENCE [LARGE SCALE GENOMIC DNA]</scope>
    <source>
        <strain evidence="1">Ind10</strain>
    </source>
</reference>
<organism evidence="1 2">
    <name type="scientific">endosymbiont of Ridgeia piscesae</name>
    <dbReference type="NCBI Taxonomy" id="54398"/>
    <lineage>
        <taxon>Bacteria</taxon>
        <taxon>Pseudomonadati</taxon>
        <taxon>Pseudomonadota</taxon>
        <taxon>Gammaproteobacteria</taxon>
        <taxon>sulfur-oxidizing symbionts</taxon>
    </lineage>
</organism>
<dbReference type="AlphaFoldDB" id="A0A0T5Z1X0"/>